<sequence length="272" mass="30568">MCSWYLSLTGLTKHEHIGNVPLVSDFVFSLLADSTDPARAISREADYGYFSDGSVPEGEEINLKPLLIARLKRIFARSSNKSTTDYSQDQTSRQRQFLSPISFLWFTTTKMAVYPELLDDGDKASQETPSITRADVTSNHKGIGAVSVFTGTELHDLSWLWTFSRMVLRMHVPLYRGKGVHHRTPEGYNLFDNARYDVGQNWHRSRLSTAIVHVLDINSGPPPHNLADDLKVKLPNIESVHYTRFAVSIYDAGDYLPLPVLKVDWGQAGGKV</sequence>
<proteinExistence type="predicted"/>
<dbReference type="Proteomes" id="UP000813824">
    <property type="component" value="Unassembled WGS sequence"/>
</dbReference>
<evidence type="ECO:0000313" key="1">
    <source>
        <dbReference type="EMBL" id="KAH8102090.1"/>
    </source>
</evidence>
<dbReference type="AlphaFoldDB" id="A0A8K0XRP5"/>
<keyword evidence="2" id="KW-1185">Reference proteome</keyword>
<gene>
    <name evidence="1" type="ORF">BXZ70DRAFT_1006713</name>
</gene>
<evidence type="ECO:0000313" key="2">
    <source>
        <dbReference type="Proteomes" id="UP000813824"/>
    </source>
</evidence>
<organism evidence="1 2">
    <name type="scientific">Cristinia sonorae</name>
    <dbReference type="NCBI Taxonomy" id="1940300"/>
    <lineage>
        <taxon>Eukaryota</taxon>
        <taxon>Fungi</taxon>
        <taxon>Dikarya</taxon>
        <taxon>Basidiomycota</taxon>
        <taxon>Agaricomycotina</taxon>
        <taxon>Agaricomycetes</taxon>
        <taxon>Agaricomycetidae</taxon>
        <taxon>Agaricales</taxon>
        <taxon>Pleurotineae</taxon>
        <taxon>Stephanosporaceae</taxon>
        <taxon>Cristinia</taxon>
    </lineage>
</organism>
<name>A0A8K0XRP5_9AGAR</name>
<comment type="caution">
    <text evidence="1">The sequence shown here is derived from an EMBL/GenBank/DDBJ whole genome shotgun (WGS) entry which is preliminary data.</text>
</comment>
<accession>A0A8K0XRP5</accession>
<dbReference type="EMBL" id="JAEVFJ010000010">
    <property type="protein sequence ID" value="KAH8102090.1"/>
    <property type="molecule type" value="Genomic_DNA"/>
</dbReference>
<protein>
    <submittedName>
        <fullName evidence="1">Uncharacterized protein</fullName>
    </submittedName>
</protein>
<reference evidence="1" key="1">
    <citation type="journal article" date="2021" name="New Phytol.">
        <title>Evolutionary innovations through gain and loss of genes in the ectomycorrhizal Boletales.</title>
        <authorList>
            <person name="Wu G."/>
            <person name="Miyauchi S."/>
            <person name="Morin E."/>
            <person name="Kuo A."/>
            <person name="Drula E."/>
            <person name="Varga T."/>
            <person name="Kohler A."/>
            <person name="Feng B."/>
            <person name="Cao Y."/>
            <person name="Lipzen A."/>
            <person name="Daum C."/>
            <person name="Hundley H."/>
            <person name="Pangilinan J."/>
            <person name="Johnson J."/>
            <person name="Barry K."/>
            <person name="LaButti K."/>
            <person name="Ng V."/>
            <person name="Ahrendt S."/>
            <person name="Min B."/>
            <person name="Choi I.G."/>
            <person name="Park H."/>
            <person name="Plett J.M."/>
            <person name="Magnuson J."/>
            <person name="Spatafora J.W."/>
            <person name="Nagy L.G."/>
            <person name="Henrissat B."/>
            <person name="Grigoriev I.V."/>
            <person name="Yang Z.L."/>
            <person name="Xu J."/>
            <person name="Martin F.M."/>
        </authorList>
    </citation>
    <scope>NUCLEOTIDE SEQUENCE</scope>
    <source>
        <strain evidence="1">KKN 215</strain>
    </source>
</reference>